<feature type="compositionally biased region" description="Low complexity" evidence="1">
    <location>
        <begin position="28"/>
        <end position="39"/>
    </location>
</feature>
<evidence type="ECO:0000313" key="2">
    <source>
        <dbReference type="EMBL" id="CAH2272801.1"/>
    </source>
</evidence>
<organism evidence="2 3">
    <name type="scientific">Pelobates cultripes</name>
    <name type="common">Western spadefoot toad</name>
    <dbReference type="NCBI Taxonomy" id="61616"/>
    <lineage>
        <taxon>Eukaryota</taxon>
        <taxon>Metazoa</taxon>
        <taxon>Chordata</taxon>
        <taxon>Craniata</taxon>
        <taxon>Vertebrata</taxon>
        <taxon>Euteleostomi</taxon>
        <taxon>Amphibia</taxon>
        <taxon>Batrachia</taxon>
        <taxon>Anura</taxon>
        <taxon>Pelobatoidea</taxon>
        <taxon>Pelobatidae</taxon>
        <taxon>Pelobates</taxon>
    </lineage>
</organism>
<feature type="region of interest" description="Disordered" evidence="1">
    <location>
        <begin position="78"/>
        <end position="118"/>
    </location>
</feature>
<sequence>MSTEYILCCLHIKTCKREEEEKGASHVASRTPRSAASPAQQPRRKASAWESSGADKMAAMLTCRSLSRQMQPLAVKPPLTGRAHRTHAGKNHGADAEIYAEEGRDGRAEKGSNCSNAQ</sequence>
<dbReference type="Proteomes" id="UP001295444">
    <property type="component" value="Chromosome 03"/>
</dbReference>
<feature type="region of interest" description="Disordered" evidence="1">
    <location>
        <begin position="18"/>
        <end position="53"/>
    </location>
</feature>
<feature type="compositionally biased region" description="Basic and acidic residues" evidence="1">
    <location>
        <begin position="101"/>
        <end position="110"/>
    </location>
</feature>
<evidence type="ECO:0000256" key="1">
    <source>
        <dbReference type="SAM" id="MobiDB-lite"/>
    </source>
</evidence>
<proteinExistence type="predicted"/>
<keyword evidence="3" id="KW-1185">Reference proteome</keyword>
<dbReference type="AlphaFoldDB" id="A0AAD1RKE3"/>
<accession>A0AAD1RKE3</accession>
<gene>
    <name evidence="2" type="ORF">PECUL_23A061126</name>
</gene>
<evidence type="ECO:0000313" key="3">
    <source>
        <dbReference type="Proteomes" id="UP001295444"/>
    </source>
</evidence>
<dbReference type="EMBL" id="OW240914">
    <property type="protein sequence ID" value="CAH2272801.1"/>
    <property type="molecule type" value="Genomic_DNA"/>
</dbReference>
<reference evidence="2" key="1">
    <citation type="submission" date="2022-03" db="EMBL/GenBank/DDBJ databases">
        <authorList>
            <person name="Alioto T."/>
            <person name="Alioto T."/>
            <person name="Gomez Garrido J."/>
        </authorList>
    </citation>
    <scope>NUCLEOTIDE SEQUENCE</scope>
</reference>
<name>A0AAD1RKE3_PELCU</name>
<protein>
    <submittedName>
        <fullName evidence="2">Uncharacterized protein</fullName>
    </submittedName>
</protein>